<evidence type="ECO:0000256" key="1">
    <source>
        <dbReference type="ARBA" id="ARBA00022679"/>
    </source>
</evidence>
<dbReference type="GO" id="GO:0008897">
    <property type="term" value="F:holo-[acyl-carrier-protein] synthase activity"/>
    <property type="evidence" value="ECO:0007669"/>
    <property type="project" value="InterPro"/>
</dbReference>
<dbReference type="Proteomes" id="UP000886722">
    <property type="component" value="Unassembled WGS sequence"/>
</dbReference>
<dbReference type="AlphaFoldDB" id="A0A9D1GD14"/>
<accession>A0A9D1GD14</accession>
<dbReference type="Gene3D" id="3.90.470.20">
    <property type="entry name" value="4'-phosphopantetheinyl transferase domain"/>
    <property type="match status" value="1"/>
</dbReference>
<proteinExistence type="predicted"/>
<keyword evidence="1 3" id="KW-0808">Transferase</keyword>
<dbReference type="EMBL" id="DVKT01000006">
    <property type="protein sequence ID" value="HIT38633.1"/>
    <property type="molecule type" value="Genomic_DNA"/>
</dbReference>
<dbReference type="InterPro" id="IPR008278">
    <property type="entry name" value="4-PPantetheinyl_Trfase_dom"/>
</dbReference>
<dbReference type="SUPFAM" id="SSF56214">
    <property type="entry name" value="4'-phosphopantetheinyl transferase"/>
    <property type="match status" value="2"/>
</dbReference>
<dbReference type="Pfam" id="PF01648">
    <property type="entry name" value="ACPS"/>
    <property type="match status" value="1"/>
</dbReference>
<sequence>MPFYTVLDRFPGVRVALWRLAEDSETLCGFFPEKSKGVCEKAVGGITAEKRRRERLAARLLLMRLGQTGDIVYDRHGKPGIFDESAHISISHTQGWVVVAVADRPVGIDIETWGKRALKVSERFLGIEEREMLKCDVPDDVATLLWSAKESMFKILGIEGVDFAKHLSISPFRYTLSSGEARCFEAEEFRSGQNRHFRIYYICLPDFVLTLAVE</sequence>
<name>A0A9D1GD14_9BACT</name>
<reference evidence="3" key="2">
    <citation type="journal article" date="2021" name="PeerJ">
        <title>Extensive microbial diversity within the chicken gut microbiome revealed by metagenomics and culture.</title>
        <authorList>
            <person name="Gilroy R."/>
            <person name="Ravi A."/>
            <person name="Getino M."/>
            <person name="Pursley I."/>
            <person name="Horton D.L."/>
            <person name="Alikhan N.F."/>
            <person name="Baker D."/>
            <person name="Gharbi K."/>
            <person name="Hall N."/>
            <person name="Watson M."/>
            <person name="Adriaenssens E.M."/>
            <person name="Foster-Nyarko E."/>
            <person name="Jarju S."/>
            <person name="Secka A."/>
            <person name="Antonio M."/>
            <person name="Oren A."/>
            <person name="Chaudhuri R.R."/>
            <person name="La Ragione R."/>
            <person name="Hildebrand F."/>
            <person name="Pallen M.J."/>
        </authorList>
    </citation>
    <scope>NUCLEOTIDE SEQUENCE</scope>
    <source>
        <strain evidence="3">21143</strain>
    </source>
</reference>
<feature type="domain" description="4'-phosphopantetheinyl transferase" evidence="2">
    <location>
        <begin position="105"/>
        <end position="160"/>
    </location>
</feature>
<evidence type="ECO:0000259" key="2">
    <source>
        <dbReference type="Pfam" id="PF01648"/>
    </source>
</evidence>
<gene>
    <name evidence="3" type="ORF">IAD06_01150</name>
</gene>
<dbReference type="InterPro" id="IPR037143">
    <property type="entry name" value="4-PPantetheinyl_Trfase_dom_sf"/>
</dbReference>
<dbReference type="GO" id="GO:0000287">
    <property type="term" value="F:magnesium ion binding"/>
    <property type="evidence" value="ECO:0007669"/>
    <property type="project" value="InterPro"/>
</dbReference>
<protein>
    <submittedName>
        <fullName evidence="3">4'-phosphopantetheinyl transferase superfamily protein</fullName>
    </submittedName>
</protein>
<reference evidence="3" key="1">
    <citation type="submission" date="2020-10" db="EMBL/GenBank/DDBJ databases">
        <authorList>
            <person name="Gilroy R."/>
        </authorList>
    </citation>
    <scope>NUCLEOTIDE SEQUENCE</scope>
    <source>
        <strain evidence="3">21143</strain>
    </source>
</reference>
<evidence type="ECO:0000313" key="3">
    <source>
        <dbReference type="EMBL" id="HIT38633.1"/>
    </source>
</evidence>
<comment type="caution">
    <text evidence="3">The sequence shown here is derived from an EMBL/GenBank/DDBJ whole genome shotgun (WGS) entry which is preliminary data.</text>
</comment>
<organism evidence="3 4">
    <name type="scientific">Candidatus Caccoplasma intestinavium</name>
    <dbReference type="NCBI Taxonomy" id="2840716"/>
    <lineage>
        <taxon>Bacteria</taxon>
        <taxon>Pseudomonadati</taxon>
        <taxon>Bacteroidota</taxon>
        <taxon>Bacteroidia</taxon>
        <taxon>Bacteroidales</taxon>
        <taxon>Bacteroidaceae</taxon>
        <taxon>Bacteroidaceae incertae sedis</taxon>
        <taxon>Candidatus Caccoplasma</taxon>
    </lineage>
</organism>
<evidence type="ECO:0000313" key="4">
    <source>
        <dbReference type="Proteomes" id="UP000886722"/>
    </source>
</evidence>